<name>A0A914RM81_PAREQ</name>
<organism evidence="1 2">
    <name type="scientific">Parascaris equorum</name>
    <name type="common">Equine roundworm</name>
    <dbReference type="NCBI Taxonomy" id="6256"/>
    <lineage>
        <taxon>Eukaryota</taxon>
        <taxon>Metazoa</taxon>
        <taxon>Ecdysozoa</taxon>
        <taxon>Nematoda</taxon>
        <taxon>Chromadorea</taxon>
        <taxon>Rhabditida</taxon>
        <taxon>Spirurina</taxon>
        <taxon>Ascaridomorpha</taxon>
        <taxon>Ascaridoidea</taxon>
        <taxon>Ascarididae</taxon>
        <taxon>Parascaris</taxon>
    </lineage>
</organism>
<keyword evidence="1" id="KW-1185">Reference proteome</keyword>
<dbReference type="AlphaFoldDB" id="A0A914RM81"/>
<protein>
    <submittedName>
        <fullName evidence="2">Uncharacterized protein</fullName>
    </submittedName>
</protein>
<dbReference type="Proteomes" id="UP000887564">
    <property type="component" value="Unplaced"/>
</dbReference>
<sequence>LVTFSLFEKYLPLLEVLSDAHVKYNNNPSSDLSTAWSQTCSTDSQLYNIVEFGHPCKLL</sequence>
<reference evidence="2" key="1">
    <citation type="submission" date="2022-11" db="UniProtKB">
        <authorList>
            <consortium name="WormBaseParasite"/>
        </authorList>
    </citation>
    <scope>IDENTIFICATION</scope>
</reference>
<dbReference type="WBParaSite" id="PEQ_0000296701-mRNA-1">
    <property type="protein sequence ID" value="PEQ_0000296701-mRNA-1"/>
    <property type="gene ID" value="PEQ_0000296701"/>
</dbReference>
<evidence type="ECO:0000313" key="2">
    <source>
        <dbReference type="WBParaSite" id="PEQ_0000296701-mRNA-1"/>
    </source>
</evidence>
<evidence type="ECO:0000313" key="1">
    <source>
        <dbReference type="Proteomes" id="UP000887564"/>
    </source>
</evidence>
<proteinExistence type="predicted"/>
<accession>A0A914RM81</accession>